<comment type="catalytic activity">
    <reaction evidence="8">
        <text>O-phospho-L-threonyl-[protein] + H2O = L-threonyl-[protein] + phosphate</text>
        <dbReference type="Rhea" id="RHEA:47004"/>
        <dbReference type="Rhea" id="RHEA-COMP:11060"/>
        <dbReference type="Rhea" id="RHEA-COMP:11605"/>
        <dbReference type="ChEBI" id="CHEBI:15377"/>
        <dbReference type="ChEBI" id="CHEBI:30013"/>
        <dbReference type="ChEBI" id="CHEBI:43474"/>
        <dbReference type="ChEBI" id="CHEBI:61977"/>
        <dbReference type="EC" id="3.1.3.16"/>
    </reaction>
</comment>
<evidence type="ECO:0000256" key="3">
    <source>
        <dbReference type="ARBA" id="ARBA00006702"/>
    </source>
</evidence>
<keyword evidence="5 8" id="KW-0378">Hydrolase</keyword>
<evidence type="ECO:0000256" key="7">
    <source>
        <dbReference type="ARBA" id="ARBA00023211"/>
    </source>
</evidence>
<dbReference type="SUPFAM" id="SSF81606">
    <property type="entry name" value="PP2C-like"/>
    <property type="match status" value="1"/>
</dbReference>
<dbReference type="SMART" id="SM00332">
    <property type="entry name" value="PP2Cc"/>
    <property type="match status" value="1"/>
</dbReference>
<dbReference type="InterPro" id="IPR036457">
    <property type="entry name" value="PPM-type-like_dom_sf"/>
</dbReference>
<dbReference type="InterPro" id="IPR001932">
    <property type="entry name" value="PPM-type_phosphatase-like_dom"/>
</dbReference>
<evidence type="ECO:0000259" key="9">
    <source>
        <dbReference type="PROSITE" id="PS51746"/>
    </source>
</evidence>
<dbReference type="PROSITE" id="PS51746">
    <property type="entry name" value="PPM_2"/>
    <property type="match status" value="1"/>
</dbReference>
<keyword evidence="7 8" id="KW-0464">Manganese</keyword>
<comment type="similarity">
    <text evidence="3 8">Belongs to the PP2C family.</text>
</comment>
<keyword evidence="6 8" id="KW-0460">Magnesium</keyword>
<dbReference type="PANTHER" id="PTHR12320:SF88">
    <property type="entry name" value="PROTEIN PHOSPHATASE"/>
    <property type="match status" value="1"/>
</dbReference>
<evidence type="ECO:0000313" key="10">
    <source>
        <dbReference type="EMBL" id="KAL0449973.1"/>
    </source>
</evidence>
<dbReference type="PANTHER" id="PTHR12320">
    <property type="entry name" value="PROTEIN PHOSPHATASE 2C"/>
    <property type="match status" value="1"/>
</dbReference>
<evidence type="ECO:0000256" key="2">
    <source>
        <dbReference type="ARBA" id="ARBA00001946"/>
    </source>
</evidence>
<comment type="caution">
    <text evidence="10">The sequence shown here is derived from an EMBL/GenBank/DDBJ whole genome shotgun (WGS) entry which is preliminary data.</text>
</comment>
<sequence length="389" mass="40791">MPSGLLSNLNVAFVFGFPRAGRLKQSQPLHFIEALFSRRSPSGVIPGSAGEVLRYSSKRGGRKIMAASGAMVASGDLVVDALVSSCGNVSGLSKDRAFSSSCYSDGDRALPEVSTDGSLSGEQLSSLAISVEQRSPNHSVLRLLSGACYLPHPAKEETGGEDAHFICADEQVIGVADGVGGWADVGVNAGEYARELMSNSVKAIREVPDGDVDPLRVLEKAHAATKAMGSSTACIIALKNQDLHAINLGDSGFIIVRDGSTVFESPVQQHGFNFTYQLERGNRGDLPSSGQVFKISVVPGDVVVAGSDGLFDNLYSKEVAAIVADAVKEGLSPDATAEKIAAFARLRAVDRKHRTPFSTAAQEAGFSYYGGKLDDLTVVVSYVSTSSNA</sequence>
<dbReference type="InterPro" id="IPR039123">
    <property type="entry name" value="PPTC7"/>
</dbReference>
<dbReference type="GO" id="GO:0004722">
    <property type="term" value="F:protein serine/threonine phosphatase activity"/>
    <property type="evidence" value="ECO:0007669"/>
    <property type="project" value="UniProtKB-EC"/>
</dbReference>
<dbReference type="SMART" id="SM00331">
    <property type="entry name" value="PP2C_SIG"/>
    <property type="match status" value="1"/>
</dbReference>
<reference evidence="10" key="2">
    <citation type="journal article" date="2024" name="Plant">
        <title>Genomic evolution and insights into agronomic trait innovations of Sesamum species.</title>
        <authorList>
            <person name="Miao H."/>
            <person name="Wang L."/>
            <person name="Qu L."/>
            <person name="Liu H."/>
            <person name="Sun Y."/>
            <person name="Le M."/>
            <person name="Wang Q."/>
            <person name="Wei S."/>
            <person name="Zheng Y."/>
            <person name="Lin W."/>
            <person name="Duan Y."/>
            <person name="Cao H."/>
            <person name="Xiong S."/>
            <person name="Wang X."/>
            <person name="Wei L."/>
            <person name="Li C."/>
            <person name="Ma Q."/>
            <person name="Ju M."/>
            <person name="Zhao R."/>
            <person name="Li G."/>
            <person name="Mu C."/>
            <person name="Tian Q."/>
            <person name="Mei H."/>
            <person name="Zhang T."/>
            <person name="Gao T."/>
            <person name="Zhang H."/>
        </authorList>
    </citation>
    <scope>NUCLEOTIDE SEQUENCE</scope>
    <source>
        <strain evidence="10">KEN1</strain>
    </source>
</reference>
<evidence type="ECO:0000256" key="1">
    <source>
        <dbReference type="ARBA" id="ARBA00001936"/>
    </source>
</evidence>
<comment type="cofactor">
    <cofactor evidence="1 8">
        <name>Mn(2+)</name>
        <dbReference type="ChEBI" id="CHEBI:29035"/>
    </cofactor>
</comment>
<reference evidence="10" key="1">
    <citation type="submission" date="2020-06" db="EMBL/GenBank/DDBJ databases">
        <authorList>
            <person name="Li T."/>
            <person name="Hu X."/>
            <person name="Zhang T."/>
            <person name="Song X."/>
            <person name="Zhang H."/>
            <person name="Dai N."/>
            <person name="Sheng W."/>
            <person name="Hou X."/>
            <person name="Wei L."/>
        </authorList>
    </citation>
    <scope>NUCLEOTIDE SEQUENCE</scope>
    <source>
        <strain evidence="10">KEN1</strain>
        <tissue evidence="10">Leaf</tissue>
    </source>
</reference>
<evidence type="ECO:0000256" key="8">
    <source>
        <dbReference type="RuleBase" id="RU366020"/>
    </source>
</evidence>
<proteinExistence type="inferred from homology"/>
<dbReference type="EC" id="3.1.3.16" evidence="8"/>
<protein>
    <recommendedName>
        <fullName evidence="8">Protein phosphatase</fullName>
        <ecNumber evidence="8">3.1.3.16</ecNumber>
    </recommendedName>
</protein>
<feature type="domain" description="PPM-type phosphatase" evidence="9">
    <location>
        <begin position="144"/>
        <end position="383"/>
    </location>
</feature>
<accession>A0AAW2X7W8</accession>
<name>A0AAW2X7W8_9LAMI</name>
<dbReference type="FunFam" id="3.60.40.10:FF:000138">
    <property type="entry name" value="5-azacytidine resistance protein azr1"/>
    <property type="match status" value="1"/>
</dbReference>
<organism evidence="10">
    <name type="scientific">Sesamum latifolium</name>
    <dbReference type="NCBI Taxonomy" id="2727402"/>
    <lineage>
        <taxon>Eukaryota</taxon>
        <taxon>Viridiplantae</taxon>
        <taxon>Streptophyta</taxon>
        <taxon>Embryophyta</taxon>
        <taxon>Tracheophyta</taxon>
        <taxon>Spermatophyta</taxon>
        <taxon>Magnoliopsida</taxon>
        <taxon>eudicotyledons</taxon>
        <taxon>Gunneridae</taxon>
        <taxon>Pentapetalae</taxon>
        <taxon>asterids</taxon>
        <taxon>lamiids</taxon>
        <taxon>Lamiales</taxon>
        <taxon>Pedaliaceae</taxon>
        <taxon>Sesamum</taxon>
    </lineage>
</organism>
<dbReference type="AlphaFoldDB" id="A0AAW2X7W8"/>
<dbReference type="EMBL" id="JACGWN010000005">
    <property type="protein sequence ID" value="KAL0449973.1"/>
    <property type="molecule type" value="Genomic_DNA"/>
</dbReference>
<keyword evidence="8" id="KW-0904">Protein phosphatase</keyword>
<comment type="catalytic activity">
    <reaction evidence="8">
        <text>O-phospho-L-seryl-[protein] + H2O = L-seryl-[protein] + phosphate</text>
        <dbReference type="Rhea" id="RHEA:20629"/>
        <dbReference type="Rhea" id="RHEA-COMP:9863"/>
        <dbReference type="Rhea" id="RHEA-COMP:11604"/>
        <dbReference type="ChEBI" id="CHEBI:15377"/>
        <dbReference type="ChEBI" id="CHEBI:29999"/>
        <dbReference type="ChEBI" id="CHEBI:43474"/>
        <dbReference type="ChEBI" id="CHEBI:83421"/>
        <dbReference type="EC" id="3.1.3.16"/>
    </reaction>
</comment>
<dbReference type="GO" id="GO:0046872">
    <property type="term" value="F:metal ion binding"/>
    <property type="evidence" value="ECO:0007669"/>
    <property type="project" value="UniProtKB-UniRule"/>
</dbReference>
<gene>
    <name evidence="10" type="ORF">Slati_1553700</name>
</gene>
<evidence type="ECO:0000256" key="4">
    <source>
        <dbReference type="ARBA" id="ARBA00022723"/>
    </source>
</evidence>
<comment type="cofactor">
    <cofactor evidence="2 8">
        <name>Mg(2+)</name>
        <dbReference type="ChEBI" id="CHEBI:18420"/>
    </cofactor>
</comment>
<evidence type="ECO:0000256" key="5">
    <source>
        <dbReference type="ARBA" id="ARBA00022801"/>
    </source>
</evidence>
<dbReference type="Gene3D" id="3.60.40.10">
    <property type="entry name" value="PPM-type phosphatase domain"/>
    <property type="match status" value="2"/>
</dbReference>
<evidence type="ECO:0000256" key="6">
    <source>
        <dbReference type="ARBA" id="ARBA00022842"/>
    </source>
</evidence>
<keyword evidence="4 8" id="KW-0479">Metal-binding</keyword>